<dbReference type="OrthoDB" id="6630199at2759"/>
<feature type="compositionally biased region" description="Low complexity" evidence="1">
    <location>
        <begin position="780"/>
        <end position="799"/>
    </location>
</feature>
<feature type="region of interest" description="Disordered" evidence="1">
    <location>
        <begin position="1118"/>
        <end position="1139"/>
    </location>
</feature>
<gene>
    <name evidence="3" type="ORF">NEZAVI_LOCUS4539</name>
</gene>
<feature type="region of interest" description="Disordered" evidence="1">
    <location>
        <begin position="1675"/>
        <end position="1698"/>
    </location>
</feature>
<feature type="signal peptide" evidence="2">
    <location>
        <begin position="1"/>
        <end position="19"/>
    </location>
</feature>
<name>A0A9P0E7Z9_NEZVI</name>
<dbReference type="EMBL" id="OV725078">
    <property type="protein sequence ID" value="CAH1393937.1"/>
    <property type="molecule type" value="Genomic_DNA"/>
</dbReference>
<sequence>MSSFGVVVCLSLFLSSAYPAPALNSDSLSVSKFGGIETKDEELRRLEMEKSLEYSKLENIVKKLFLFNAHFSDTNQAGDLRCETIKEDKKHFMYYEIKGKIFPKRKPVYVAETLSAVGIKKYFEISAEENIFRLMNKSQSVTHISFNKLKYEDRSVIEIDNGKAEPASTNQQEETLLLITRGYFIKNYTVKEISSMDVTKTSQHQILNVTYSGYAQDKIDKNMSQSLLFKYGNEYDLDNDTRKNTTNSYTIPHDPKMFASRSSQVTIETLPSFDSNSDSTGFQIYEYVTESVNVLQSSGNIIPYWDSTSKDSDCCKETTPSTTKDTTQTSSNVYNSNLTKNRNESHFTATYRPTTIHYDLKLPTYSYLTSFESPDKGQNITENDSNSTIKGIFTSPSISDFNESKINQSHFVSHSHSTSSTRSYQLASSQAIMDSNKFFDQVNNDPKQSTTFNNSTNKYQIGSTTGTTKSVIGKGISILNNSTEKIKFGESTFAPSISLNSPYQTNFVFNVSSTTHKDLQDNFQSNKTETNISFYFKPNNLTTERNLQTDYFQSSSDIDLSYNPSTVTNDSFSSNYFGKNYETNNSSKTLGYTDMTSVTDGNKWNDSKEQSKMFTLFPSSLSLNKTTGSLYYLYNSMETIETISPSIKNNNVSDKKLEVNKNDVSLNPLDGTGTTQSVIEKEISILNYITMTTEKVTLGEPLPTRSYQLASSQTAMDSNKFSDQVNHVPKQSTTFNNSTKKDQLSSTTGTTKSVIEKEISILNYSNITSEKVTLGGLSFSPSASSNSPQQTSSVSNVSSRTHEDLQDNSQSMKTESIPFKNQKLEPPTNTTIATEKITLGETSPTRSYQLTSSQVSMYSNKFTDQVNDTPKQSATFNNSTEKDLQGSTTGTTISVIEKKISVLNYINITTEKVTLGESSFSPSASSNSFQQTSSAFNASSNSFNQTIPAFNVSSTTHKDLQDNFPSMKTESIPFKNQKLEPLTNAYYTSSAIDEIKTFDYLTSETDMITDNMYASTAEYNPSFSSSSKKISEDKFFNTVTSPSPNNLSNDSFNPYLYTSSSFINNTVPIPVIFNLSNHSEEVFNNSQPNSSNFGFEFGNRSTLSYAFNNSESTSFTTKNYLDEESTNSDKQSNKTSEKETNYSVVFSTASLIYTVHNLKEHQSLDFQSESPESDTTQNIYELNETTHPVLSHHTYNTEKLEELSKEKNFKTSSLANFTSGLPVDKSSVSLTTAIDLLTVNKDEKSKLYDFNLTEGLTSSYKKSTKNVYNKTSTSVENNSLNYSLQPLTTPSVRYFDFTDSRDEYSPQSDAFIHKINGNDTNIDDKKTAISGDAFTHGSNTNYSHWNDLSVTQLISSSSDYGNKSTGVTIAGGNVYHSNSPKHLYGKSSQPSIYHMINNKTENLIEAETNAHHDFDAALTENSTTSIADTNEVKNIIDPLSVTENLTSNIPPTPANIVTNQGSSMSSLENVYSTPLLVSAKGYLNDSITEISSTESNIVYTRPGNMRNDTIITETNDTRNSLITGSTTNLDEIQTLIPERNYSVLTTNQPYNLTIEERYDEGSNEVTTMEIQKYRSTENVLLETTTQSHANPHTHSGVSDSVIIQDDGTSINLTTTTSVDTTKNANFTYTEKTETTFNINKNISAKPINKPEDIIFKTTPNSVTPISIPKIYDKTKDENPKMKTTTEREMTSSEKDIKTSSTSKNIIDFEISTQNYETMPSFNNFTFLLPTTDYLTSYLPVRIHPFIVFSEI</sequence>
<evidence type="ECO:0000256" key="1">
    <source>
        <dbReference type="SAM" id="MobiDB-lite"/>
    </source>
</evidence>
<proteinExistence type="predicted"/>
<accession>A0A9P0E7Z9</accession>
<organism evidence="3 4">
    <name type="scientific">Nezara viridula</name>
    <name type="common">Southern green stink bug</name>
    <name type="synonym">Cimex viridulus</name>
    <dbReference type="NCBI Taxonomy" id="85310"/>
    <lineage>
        <taxon>Eukaryota</taxon>
        <taxon>Metazoa</taxon>
        <taxon>Ecdysozoa</taxon>
        <taxon>Arthropoda</taxon>
        <taxon>Hexapoda</taxon>
        <taxon>Insecta</taxon>
        <taxon>Pterygota</taxon>
        <taxon>Neoptera</taxon>
        <taxon>Paraneoptera</taxon>
        <taxon>Hemiptera</taxon>
        <taxon>Heteroptera</taxon>
        <taxon>Panheteroptera</taxon>
        <taxon>Pentatomomorpha</taxon>
        <taxon>Pentatomoidea</taxon>
        <taxon>Pentatomidae</taxon>
        <taxon>Pentatominae</taxon>
        <taxon>Nezara</taxon>
    </lineage>
</organism>
<feature type="region of interest" description="Disordered" evidence="1">
    <location>
        <begin position="729"/>
        <end position="750"/>
    </location>
</feature>
<feature type="compositionally biased region" description="Low complexity" evidence="1">
    <location>
        <begin position="318"/>
        <end position="331"/>
    </location>
</feature>
<keyword evidence="4" id="KW-1185">Reference proteome</keyword>
<keyword evidence="2" id="KW-0732">Signal</keyword>
<dbReference type="Proteomes" id="UP001152798">
    <property type="component" value="Chromosome 2"/>
</dbReference>
<protein>
    <submittedName>
        <fullName evidence="3">Uncharacterized protein</fullName>
    </submittedName>
</protein>
<reference evidence="3" key="1">
    <citation type="submission" date="2022-01" db="EMBL/GenBank/DDBJ databases">
        <authorList>
            <person name="King R."/>
        </authorList>
    </citation>
    <scope>NUCLEOTIDE SEQUENCE</scope>
</reference>
<evidence type="ECO:0000313" key="4">
    <source>
        <dbReference type="Proteomes" id="UP001152798"/>
    </source>
</evidence>
<feature type="chain" id="PRO_5040346174" evidence="2">
    <location>
        <begin position="20"/>
        <end position="1751"/>
    </location>
</feature>
<evidence type="ECO:0000313" key="3">
    <source>
        <dbReference type="EMBL" id="CAH1393937.1"/>
    </source>
</evidence>
<evidence type="ECO:0000256" key="2">
    <source>
        <dbReference type="SAM" id="SignalP"/>
    </source>
</evidence>
<feature type="compositionally biased region" description="Basic and acidic residues" evidence="1">
    <location>
        <begin position="1675"/>
        <end position="1697"/>
    </location>
</feature>
<feature type="region of interest" description="Disordered" evidence="1">
    <location>
        <begin position="316"/>
        <end position="338"/>
    </location>
</feature>
<feature type="region of interest" description="Disordered" evidence="1">
    <location>
        <begin position="780"/>
        <end position="827"/>
    </location>
</feature>